<dbReference type="STRING" id="758825.SAMN02982985_05529"/>
<accession>A0A1I4U820</accession>
<dbReference type="Pfam" id="PF07589">
    <property type="entry name" value="PEP-CTERM"/>
    <property type="match status" value="1"/>
</dbReference>
<dbReference type="GO" id="GO:0030246">
    <property type="term" value="F:carbohydrate binding"/>
    <property type="evidence" value="ECO:0007669"/>
    <property type="project" value="InterPro"/>
</dbReference>
<reference evidence="4 5" key="1">
    <citation type="submission" date="2016-10" db="EMBL/GenBank/DDBJ databases">
        <authorList>
            <person name="de Groot N.N."/>
        </authorList>
    </citation>
    <scope>NUCLEOTIDE SEQUENCE [LARGE SCALE GENOMIC DNA]</scope>
    <source>
        <strain evidence="4 5">ATCC 43154</strain>
    </source>
</reference>
<dbReference type="AlphaFoldDB" id="A0A1I4U820"/>
<feature type="domain" description="Cohesin" evidence="2">
    <location>
        <begin position="41"/>
        <end position="144"/>
    </location>
</feature>
<dbReference type="Pfam" id="PF00963">
    <property type="entry name" value="Cohesin"/>
    <property type="match status" value="1"/>
</dbReference>
<dbReference type="Gene3D" id="2.60.40.680">
    <property type="match status" value="1"/>
</dbReference>
<protein>
    <submittedName>
        <fullName evidence="4">VPLPA-CTERM protein sorting domain-containing protein</fullName>
    </submittedName>
</protein>
<dbReference type="NCBIfam" id="TIGR02595">
    <property type="entry name" value="PEP_CTERM"/>
    <property type="match status" value="1"/>
</dbReference>
<dbReference type="InterPro" id="IPR008965">
    <property type="entry name" value="CBM2/CBM3_carb-bd_dom_sf"/>
</dbReference>
<dbReference type="CDD" id="cd08547">
    <property type="entry name" value="Type_II_cohesin"/>
    <property type="match status" value="1"/>
</dbReference>
<evidence type="ECO:0000313" key="4">
    <source>
        <dbReference type="EMBL" id="SFM85055.1"/>
    </source>
</evidence>
<dbReference type="SUPFAM" id="SSF49384">
    <property type="entry name" value="Carbohydrate-binding domain"/>
    <property type="match status" value="1"/>
</dbReference>
<organism evidence="4 5">
    <name type="scientific">Rugamonas rubra</name>
    <dbReference type="NCBI Taxonomy" id="758825"/>
    <lineage>
        <taxon>Bacteria</taxon>
        <taxon>Pseudomonadati</taxon>
        <taxon>Pseudomonadota</taxon>
        <taxon>Betaproteobacteria</taxon>
        <taxon>Burkholderiales</taxon>
        <taxon>Oxalobacteraceae</taxon>
        <taxon>Telluria group</taxon>
        <taxon>Rugamonas</taxon>
    </lineage>
</organism>
<dbReference type="Proteomes" id="UP000199470">
    <property type="component" value="Unassembled WGS sequence"/>
</dbReference>
<keyword evidence="5" id="KW-1185">Reference proteome</keyword>
<evidence type="ECO:0000313" key="5">
    <source>
        <dbReference type="Proteomes" id="UP000199470"/>
    </source>
</evidence>
<feature type="chain" id="PRO_5011441886" evidence="1">
    <location>
        <begin position="27"/>
        <end position="193"/>
    </location>
</feature>
<dbReference type="GO" id="GO:0000272">
    <property type="term" value="P:polysaccharide catabolic process"/>
    <property type="evidence" value="ECO:0007669"/>
    <property type="project" value="InterPro"/>
</dbReference>
<sequence length="193" mass="19909">MKIWTTRKTQLAIALLLAAAAGQAAADAVLSLHASKNPAVLGSTVELDVAIADVTDLYAYQFSLSFDPTLLRATGANVGSFLGAVSFGDTGSVDNTLGKISFTFATLLGVRPGVSGGGQLAHFSFNVIGVGSGALNFSDVLLLDPNLKELPATLQPMSLQTLAVPEPEAYLMLGVGLVGLAALRRRQLKQPAA</sequence>
<keyword evidence="1" id="KW-0732">Signal</keyword>
<evidence type="ECO:0000259" key="2">
    <source>
        <dbReference type="Pfam" id="PF00963"/>
    </source>
</evidence>
<feature type="signal peptide" evidence="1">
    <location>
        <begin position="1"/>
        <end position="26"/>
    </location>
</feature>
<dbReference type="InterPro" id="IPR002102">
    <property type="entry name" value="Cohesin_dom"/>
</dbReference>
<evidence type="ECO:0000259" key="3">
    <source>
        <dbReference type="Pfam" id="PF07589"/>
    </source>
</evidence>
<evidence type="ECO:0000256" key="1">
    <source>
        <dbReference type="SAM" id="SignalP"/>
    </source>
</evidence>
<gene>
    <name evidence="4" type="ORF">SAMN02982985_05529</name>
</gene>
<feature type="domain" description="Ice-binding protein C-terminal" evidence="3">
    <location>
        <begin position="163"/>
        <end position="186"/>
    </location>
</feature>
<dbReference type="InterPro" id="IPR013424">
    <property type="entry name" value="Ice-binding_C"/>
</dbReference>
<dbReference type="OrthoDB" id="8904568at2"/>
<dbReference type="EMBL" id="FOTW01000038">
    <property type="protein sequence ID" value="SFM85055.1"/>
    <property type="molecule type" value="Genomic_DNA"/>
</dbReference>
<dbReference type="RefSeq" id="WP_093390920.1">
    <property type="nucleotide sequence ID" value="NZ_FOTW01000038.1"/>
</dbReference>
<proteinExistence type="predicted"/>
<name>A0A1I4U820_9BURK</name>